<dbReference type="Gene3D" id="3.30.1360.20">
    <property type="entry name" value="Transcriptional coactivator/pterin dehydratase"/>
    <property type="match status" value="1"/>
</dbReference>
<dbReference type="InterPro" id="IPR003699">
    <property type="entry name" value="QueA"/>
</dbReference>
<dbReference type="Gene3D" id="3.40.50.10860">
    <property type="entry name" value="Leucine Dehydrogenase, chain A, domain 1"/>
    <property type="match status" value="1"/>
</dbReference>
<dbReference type="Pfam" id="PF09084">
    <property type="entry name" value="NMT1"/>
    <property type="match status" value="1"/>
</dbReference>
<keyword evidence="7" id="KW-0949">S-adenosyl-L-methionine</keyword>
<feature type="domain" description="SsuA/THI5-like" evidence="13">
    <location>
        <begin position="79"/>
        <end position="297"/>
    </location>
</feature>
<dbReference type="SUPFAM" id="SSF111337">
    <property type="entry name" value="QueA-like"/>
    <property type="match status" value="1"/>
</dbReference>
<keyword evidence="15" id="KW-1185">Reference proteome</keyword>
<evidence type="ECO:0000256" key="5">
    <source>
        <dbReference type="ARBA" id="ARBA00022563"/>
    </source>
</evidence>
<dbReference type="GO" id="GO:0008124">
    <property type="term" value="F:4-alpha-hydroxytetrahydrobiopterin dehydratase activity"/>
    <property type="evidence" value="ECO:0007669"/>
    <property type="project" value="UniProtKB-EC"/>
</dbReference>
<feature type="compositionally biased region" description="Low complexity" evidence="10">
    <location>
        <begin position="1277"/>
        <end position="1297"/>
    </location>
</feature>
<keyword evidence="9" id="KW-0456">Lyase</keyword>
<keyword evidence="4" id="KW-0963">Cytoplasm</keyword>
<protein>
    <recommendedName>
        <fullName evidence="3">4a-hydroxytetrahydrobiopterin dehydratase</fullName>
        <ecNumber evidence="3">4.2.1.96</ecNumber>
    </recommendedName>
</protein>
<dbReference type="GO" id="GO:0006729">
    <property type="term" value="P:tetrahydrobiopterin biosynthetic process"/>
    <property type="evidence" value="ECO:0007669"/>
    <property type="project" value="InterPro"/>
</dbReference>
<keyword evidence="8" id="KW-0671">Queuosine biosynthesis</keyword>
<evidence type="ECO:0000313" key="15">
    <source>
        <dbReference type="Proteomes" id="UP000654075"/>
    </source>
</evidence>
<accession>A0A813EMV8</accession>
<dbReference type="SUPFAM" id="SSF51735">
    <property type="entry name" value="NAD(P)-binding Rossmann-fold domains"/>
    <property type="match status" value="1"/>
</dbReference>
<reference evidence="14" key="1">
    <citation type="submission" date="2021-02" db="EMBL/GenBank/DDBJ databases">
        <authorList>
            <person name="Dougan E. K."/>
            <person name="Rhodes N."/>
            <person name="Thang M."/>
            <person name="Chan C."/>
        </authorList>
    </citation>
    <scope>NUCLEOTIDE SEQUENCE</scope>
</reference>
<dbReference type="InterPro" id="IPR003828">
    <property type="entry name" value="QueH"/>
</dbReference>
<dbReference type="InterPro" id="IPR015168">
    <property type="entry name" value="SsuA/THI5"/>
</dbReference>
<dbReference type="GO" id="GO:0006730">
    <property type="term" value="P:one-carbon metabolic process"/>
    <property type="evidence" value="ECO:0007669"/>
    <property type="project" value="UniProtKB-KW"/>
</dbReference>
<dbReference type="Gene3D" id="3.40.50.720">
    <property type="entry name" value="NAD(P)-binding Rossmann-like Domain"/>
    <property type="match status" value="1"/>
</dbReference>
<dbReference type="EMBL" id="CAJNNV010012512">
    <property type="protein sequence ID" value="CAE8600845.1"/>
    <property type="molecule type" value="Genomic_DNA"/>
</dbReference>
<dbReference type="Pfam" id="PF02677">
    <property type="entry name" value="QueH"/>
    <property type="match status" value="1"/>
</dbReference>
<dbReference type="InterPro" id="IPR020630">
    <property type="entry name" value="THF_DH/CycHdrlase_cat_dom"/>
</dbReference>
<dbReference type="InterPro" id="IPR046346">
    <property type="entry name" value="Aminoacid_DH-like_N_sf"/>
</dbReference>
<dbReference type="PRINTS" id="PR00085">
    <property type="entry name" value="THFDHDRGNASE"/>
</dbReference>
<feature type="region of interest" description="Disordered" evidence="10">
    <location>
        <begin position="1277"/>
        <end position="1305"/>
    </location>
</feature>
<evidence type="ECO:0000256" key="4">
    <source>
        <dbReference type="ARBA" id="ARBA00022490"/>
    </source>
</evidence>
<dbReference type="InterPro" id="IPR036100">
    <property type="entry name" value="QueA_sf"/>
</dbReference>
<dbReference type="SUPFAM" id="SSF55248">
    <property type="entry name" value="PCD-like"/>
    <property type="match status" value="1"/>
</dbReference>
<dbReference type="InterPro" id="IPR042118">
    <property type="entry name" value="QueA_dom1"/>
</dbReference>
<keyword evidence="5" id="KW-0554">One-carbon metabolism</keyword>
<name>A0A813EMV8_POLGL</name>
<feature type="domain" description="Tetrahydrofolate dehydrogenase/cyclohydrolase NAD(P)-binding" evidence="12">
    <location>
        <begin position="542"/>
        <end position="677"/>
    </location>
</feature>
<dbReference type="GO" id="GO:0004488">
    <property type="term" value="F:methylenetetrahydrofolate dehydrogenase (NADP+) activity"/>
    <property type="evidence" value="ECO:0007669"/>
    <property type="project" value="InterPro"/>
</dbReference>
<evidence type="ECO:0000256" key="9">
    <source>
        <dbReference type="ARBA" id="ARBA00023239"/>
    </source>
</evidence>
<dbReference type="InterPro" id="IPR001533">
    <property type="entry name" value="Pterin_deHydtase"/>
</dbReference>
<dbReference type="HAMAP" id="MF_02089">
    <property type="entry name" value="QueH"/>
    <property type="match status" value="1"/>
</dbReference>
<sequence>MQNKKRPSTHICTTGLGSKDTSLLVVVSGCLGCVRLGWAFSDFLAVDPKLFRDVLAWAPYKMSHGARRLALQLDYFMSAQFAGVALASRNGLYRKAGIDLKLLPTCPPGHEAKVVSLAFQRDPTDCTYVGCMEQNTLLPAMLSGTKVTPVAAMFGRSPLCLAGLPGAGIHRRAVAQEALRVGAHSDTVELIQRIMPHALVLELDRAQKLDMLKSGQVDAVQVYDVMETLKLAHDLESEAEVLHLEGNAFPEVVLGYSQVLFAPSQALGDPAERQVLRAFLKATFDGWGQAIRDPAGAAQAVLEVQGESDHWVGSKDFVEQSVKLCCDYVKLTRKCGQLGVIDQQRWAKASHWLLDTSSSNGCSGSEGAGNIGGAGGALDSTLWGPEEGQVDAHPVSRSIHAESAELAKQAVAKHGRSPKLVVVTVGETSLGHNHPEGPRRLQLFAHESCSWFSKSKTGASLGVDVEEIVLPKECSTQELLSELRRHRDADGLQLMWPMPSSIDAKAAYEAIPWRQDVDGAHFLGRALAPGGSRALTDALHAPVTCEGVLRVLDHYKVSLEGSRAVIVGRSWLVGQPLAHLLGSKGATCTLVHSSSKDLGRVCLEADLIVSAAGHPRLLCSEWVKPGAVVVNVGTSFCEDSMVPDIAPLEHLKHARLVVRTVGPTSVAVLLRNVAQNALSRDVRAIGATSNTPSLTPEEALARVHSGWFLARANDKGNLSLQRTFYFPTYPEAVDFVAAASEEAENLNHHPNIQLTHHCQNGATVTASVSTYATAALSHYDCNLASKLDSIYLVSSGSGTKHGRGTPETVMSEFKYELPDQAIARFPSPVRGGSRLLAVLPGTNEVCQPMLLDRSFTDLPALLPPGSHLVINESQVFAARLFAIGTGSLGAKLPVEVMFLSPETEEQVPEAASDPAAALGSPVEGQLWRCMIRCTSLGQVGNVLEATHPADRLQEPRRLQLLVERIYSQWNEEGEPDGVEAAVRLRCVSAPGAGMASAHSWGSAREIFDSFGVVPLPPYMGREATSKDTEDYQTVFSSAASCGSVAAPTAGLHFTQDLLTQLRASGIRVSRLSLHVGAGTFRPVTANRLADHVMHAETIAASVEALEEIAESVESGRPLVLVGTTAIRALESLFWLGAKDVPDKLPLDLGQWEAHQLQSEAAVTELPPSEALRRLAARARRCGQTAVRGSTRLCIVPGYEFRLVDALVTNFHQPDSTLMCLVAALAGNSNIQAAYGHAVAHQYRFLSYGDATLLFNVAGNTEQMSKFQTHLRLSADSDVQPPAAASAAPPADGEAAFSRSKAPELRPSKGDKVLLHSCCAPCSGAMIEEMRLAHGLDVTIFFYNPNIHPRKEYEVRKQENMRYAEQLGIPFVDCDYDVDEWYQRAKGMEFCPEQGKRCSMCFDMRFERTALHAFEQGFQWFTTTNATSRWKDSAQVNDSGIRAAAKYPGINYWIYDWQTQTMTDRKYKISADSRFYKQEYCGCSYSLRDSNTYRKSVGMPPVMIGGDTTYSDPAADAEESLEVVEAFFKAAKSEELFSGRRKGPDGYENW</sequence>
<dbReference type="Pfam" id="PF01329">
    <property type="entry name" value="Pterin_4a"/>
    <property type="match status" value="1"/>
</dbReference>
<dbReference type="Pfam" id="PF02882">
    <property type="entry name" value="THF_DHG_CYH_C"/>
    <property type="match status" value="1"/>
</dbReference>
<feature type="domain" description="Tetrahydrofolate dehydrogenase/cyclohydrolase catalytic" evidence="11">
    <location>
        <begin position="391"/>
        <end position="518"/>
    </location>
</feature>
<comment type="similarity">
    <text evidence="2">Belongs to the pterin-4-alpha-carbinolamine dehydratase family.</text>
</comment>
<comment type="catalytic activity">
    <reaction evidence="1">
        <text>(4aS,6R)-4a-hydroxy-L-erythro-5,6,7,8-tetrahydrobiopterin = (6R)-L-erythro-6,7-dihydrobiopterin + H2O</text>
        <dbReference type="Rhea" id="RHEA:11920"/>
        <dbReference type="ChEBI" id="CHEBI:15377"/>
        <dbReference type="ChEBI" id="CHEBI:15642"/>
        <dbReference type="ChEBI" id="CHEBI:43120"/>
        <dbReference type="EC" id="4.2.1.96"/>
    </reaction>
</comment>
<evidence type="ECO:0000313" key="14">
    <source>
        <dbReference type="EMBL" id="CAE8600845.1"/>
    </source>
</evidence>
<dbReference type="Gene3D" id="3.40.1780.10">
    <property type="entry name" value="QueA-like"/>
    <property type="match status" value="2"/>
</dbReference>
<comment type="caution">
    <text evidence="14">The sequence shown here is derived from an EMBL/GenBank/DDBJ whole genome shotgun (WGS) entry which is preliminary data.</text>
</comment>
<evidence type="ECO:0000256" key="10">
    <source>
        <dbReference type="SAM" id="MobiDB-lite"/>
    </source>
</evidence>
<evidence type="ECO:0000259" key="12">
    <source>
        <dbReference type="Pfam" id="PF02882"/>
    </source>
</evidence>
<dbReference type="PANTHER" id="PTHR30307">
    <property type="entry name" value="S-ADENOSYLMETHIONINE:TRNA RIBOSYLTRANSFERASE-ISOMERASE"/>
    <property type="match status" value="1"/>
</dbReference>
<dbReference type="Pfam" id="PF00763">
    <property type="entry name" value="THF_DHG_CYH"/>
    <property type="match status" value="1"/>
</dbReference>
<keyword evidence="6" id="KW-0808">Transferase</keyword>
<dbReference type="Pfam" id="PF02547">
    <property type="entry name" value="Queuosine_synth"/>
    <property type="match status" value="1"/>
</dbReference>
<dbReference type="PANTHER" id="PTHR30307:SF0">
    <property type="entry name" value="S-ADENOSYLMETHIONINE:TRNA RIBOSYLTRANSFERASE-ISOMERASE"/>
    <property type="match status" value="1"/>
</dbReference>
<evidence type="ECO:0000256" key="8">
    <source>
        <dbReference type="ARBA" id="ARBA00022785"/>
    </source>
</evidence>
<dbReference type="GO" id="GO:0008616">
    <property type="term" value="P:tRNA queuosine(34) biosynthetic process"/>
    <property type="evidence" value="ECO:0007669"/>
    <property type="project" value="UniProtKB-KW"/>
</dbReference>
<dbReference type="GO" id="GO:0051075">
    <property type="term" value="F:S-adenosylmethionine:tRNA ribosyltransferase-isomerase activity"/>
    <property type="evidence" value="ECO:0007669"/>
    <property type="project" value="TreeGrafter"/>
</dbReference>
<evidence type="ECO:0000256" key="3">
    <source>
        <dbReference type="ARBA" id="ARBA00013252"/>
    </source>
</evidence>
<evidence type="ECO:0000259" key="11">
    <source>
        <dbReference type="Pfam" id="PF00763"/>
    </source>
</evidence>
<dbReference type="SUPFAM" id="SSF53223">
    <property type="entry name" value="Aminoacid dehydrogenase-like, N-terminal domain"/>
    <property type="match status" value="1"/>
</dbReference>
<dbReference type="InterPro" id="IPR036291">
    <property type="entry name" value="NAD(P)-bd_dom_sf"/>
</dbReference>
<dbReference type="OrthoDB" id="1448at2759"/>
<dbReference type="InterPro" id="IPR000672">
    <property type="entry name" value="THF_DH/CycHdrlase"/>
</dbReference>
<dbReference type="InterPro" id="IPR036428">
    <property type="entry name" value="PCD_sf"/>
</dbReference>
<dbReference type="Proteomes" id="UP000654075">
    <property type="component" value="Unassembled WGS sequence"/>
</dbReference>
<organism evidence="14 15">
    <name type="scientific">Polarella glacialis</name>
    <name type="common">Dinoflagellate</name>
    <dbReference type="NCBI Taxonomy" id="89957"/>
    <lineage>
        <taxon>Eukaryota</taxon>
        <taxon>Sar</taxon>
        <taxon>Alveolata</taxon>
        <taxon>Dinophyceae</taxon>
        <taxon>Suessiales</taxon>
        <taxon>Suessiaceae</taxon>
        <taxon>Polarella</taxon>
    </lineage>
</organism>
<evidence type="ECO:0000256" key="7">
    <source>
        <dbReference type="ARBA" id="ARBA00022691"/>
    </source>
</evidence>
<proteinExistence type="inferred from homology"/>
<dbReference type="CDD" id="cd00488">
    <property type="entry name" value="PCD_DCoH"/>
    <property type="match status" value="1"/>
</dbReference>
<evidence type="ECO:0000256" key="6">
    <source>
        <dbReference type="ARBA" id="ARBA00022679"/>
    </source>
</evidence>
<dbReference type="InterPro" id="IPR020631">
    <property type="entry name" value="THF_DH/CycHdrlase_NAD-bd_dom"/>
</dbReference>
<evidence type="ECO:0000256" key="2">
    <source>
        <dbReference type="ARBA" id="ARBA00006472"/>
    </source>
</evidence>
<dbReference type="EC" id="4.2.1.96" evidence="3"/>
<gene>
    <name evidence="14" type="ORF">PGLA1383_LOCUS19149</name>
</gene>
<evidence type="ECO:0000256" key="1">
    <source>
        <dbReference type="ARBA" id="ARBA00001554"/>
    </source>
</evidence>
<evidence type="ECO:0000259" key="13">
    <source>
        <dbReference type="Pfam" id="PF09084"/>
    </source>
</evidence>
<dbReference type="Gene3D" id="3.40.190.10">
    <property type="entry name" value="Periplasmic binding protein-like II"/>
    <property type="match status" value="2"/>
</dbReference>